<dbReference type="STRING" id="457570.Nther_2109"/>
<evidence type="ECO:0000313" key="5">
    <source>
        <dbReference type="Proteomes" id="UP000001683"/>
    </source>
</evidence>
<reference evidence="4 5" key="1">
    <citation type="submission" date="2008-04" db="EMBL/GenBank/DDBJ databases">
        <title>Complete sequence of chromosome of Natranaerobius thermophilus JW/NM-WN-LF.</title>
        <authorList>
            <consortium name="US DOE Joint Genome Institute"/>
            <person name="Copeland A."/>
            <person name="Lucas S."/>
            <person name="Lapidus A."/>
            <person name="Glavina del Rio T."/>
            <person name="Dalin E."/>
            <person name="Tice H."/>
            <person name="Bruce D."/>
            <person name="Goodwin L."/>
            <person name="Pitluck S."/>
            <person name="Chertkov O."/>
            <person name="Brettin T."/>
            <person name="Detter J.C."/>
            <person name="Han C."/>
            <person name="Kuske C.R."/>
            <person name="Schmutz J."/>
            <person name="Larimer F."/>
            <person name="Land M."/>
            <person name="Hauser L."/>
            <person name="Kyrpides N."/>
            <person name="Lykidis A."/>
            <person name="Mesbah N.M."/>
            <person name="Wiegel J."/>
        </authorList>
    </citation>
    <scope>NUCLEOTIDE SEQUENCE [LARGE SCALE GENOMIC DNA]</scope>
    <source>
        <strain evidence="5">ATCC BAA-1301 / DSM 18059 / JW/NM-WN-LF</strain>
    </source>
</reference>
<dbReference type="SUPFAM" id="SSF53639">
    <property type="entry name" value="AraD/HMP-PK domain-like"/>
    <property type="match status" value="1"/>
</dbReference>
<dbReference type="InterPro" id="IPR050197">
    <property type="entry name" value="Aldolase_class_II_sugar_metab"/>
</dbReference>
<dbReference type="PANTHER" id="PTHR22789:SF0">
    <property type="entry name" value="3-OXO-TETRONATE 4-PHOSPHATE DECARBOXYLASE-RELATED"/>
    <property type="match status" value="1"/>
</dbReference>
<dbReference type="Proteomes" id="UP000001683">
    <property type="component" value="Chromosome"/>
</dbReference>
<evidence type="ECO:0000256" key="1">
    <source>
        <dbReference type="ARBA" id="ARBA00022723"/>
    </source>
</evidence>
<evidence type="ECO:0000256" key="2">
    <source>
        <dbReference type="ARBA" id="ARBA00023239"/>
    </source>
</evidence>
<dbReference type="HOGENOM" id="CLU_006033_3_0_9"/>
<dbReference type="InParanoid" id="B2A7G7"/>
<dbReference type="RefSeq" id="WP_012448532.1">
    <property type="nucleotide sequence ID" value="NC_010718.1"/>
</dbReference>
<dbReference type="GO" id="GO:0005829">
    <property type="term" value="C:cytosol"/>
    <property type="evidence" value="ECO:0007669"/>
    <property type="project" value="TreeGrafter"/>
</dbReference>
<dbReference type="GO" id="GO:0046872">
    <property type="term" value="F:metal ion binding"/>
    <property type="evidence" value="ECO:0007669"/>
    <property type="project" value="UniProtKB-KW"/>
</dbReference>
<sequence length="212" mass="23384">MLLKDLRTEVIKCCRKLADNQLTPGTTGNVSALNREEGLMAISPSGLEYHDMTVEEVVVMDLDGNVIEGKGAPSSEWPLHLKCYQHRQDLAGVVHTHSIYSTIFSCLNQSIEPVHYMIAFSGLRVPCAEYARPGSEELAVKAVEELENYNAVLLANHGLLTAGKSLREAFVTAEQVEFVAEIYYKTKALAEPVIISDQEMSAIINQLGNYGR</sequence>
<reference evidence="4 5" key="2">
    <citation type="journal article" date="2011" name="J. Bacteriol.">
        <title>Complete genome sequence of the anaerobic, halophilic alkalithermophile Natranaerobius thermophilus JW/NM-WN-LF.</title>
        <authorList>
            <person name="Zhao B."/>
            <person name="Mesbah N.M."/>
            <person name="Dalin E."/>
            <person name="Goodwin L."/>
            <person name="Nolan M."/>
            <person name="Pitluck S."/>
            <person name="Chertkov O."/>
            <person name="Brettin T.S."/>
            <person name="Han J."/>
            <person name="Larimer F.W."/>
            <person name="Land M.L."/>
            <person name="Hauser L."/>
            <person name="Kyrpides N."/>
            <person name="Wiegel J."/>
        </authorList>
    </citation>
    <scope>NUCLEOTIDE SEQUENCE [LARGE SCALE GENOMIC DNA]</scope>
    <source>
        <strain evidence="5">ATCC BAA-1301 / DSM 18059 / JW/NM-WN-LF</strain>
    </source>
</reference>
<evidence type="ECO:0000259" key="3">
    <source>
        <dbReference type="SMART" id="SM01007"/>
    </source>
</evidence>
<dbReference type="EMBL" id="CP001034">
    <property type="protein sequence ID" value="ACB85676.1"/>
    <property type="molecule type" value="Genomic_DNA"/>
</dbReference>
<dbReference type="InterPro" id="IPR001303">
    <property type="entry name" value="Aldolase_II/adducin_N"/>
</dbReference>
<name>B2A7G7_NATTJ</name>
<dbReference type="Pfam" id="PF00596">
    <property type="entry name" value="Aldolase_II"/>
    <property type="match status" value="1"/>
</dbReference>
<feature type="domain" description="Class II aldolase/adducin N-terminal" evidence="3">
    <location>
        <begin position="8"/>
        <end position="184"/>
    </location>
</feature>
<dbReference type="SMART" id="SM01007">
    <property type="entry name" value="Aldolase_II"/>
    <property type="match status" value="1"/>
</dbReference>
<gene>
    <name evidence="4" type="ordered locus">Nther_2109</name>
</gene>
<dbReference type="KEGG" id="nth:Nther_2109"/>
<dbReference type="GO" id="GO:0019323">
    <property type="term" value="P:pentose catabolic process"/>
    <property type="evidence" value="ECO:0007669"/>
    <property type="project" value="TreeGrafter"/>
</dbReference>
<dbReference type="AlphaFoldDB" id="B2A7G7"/>
<keyword evidence="2" id="KW-0456">Lyase</keyword>
<proteinExistence type="predicted"/>
<evidence type="ECO:0000313" key="4">
    <source>
        <dbReference type="EMBL" id="ACB85676.1"/>
    </source>
</evidence>
<keyword evidence="5" id="KW-1185">Reference proteome</keyword>
<dbReference type="GO" id="GO:0016832">
    <property type="term" value="F:aldehyde-lyase activity"/>
    <property type="evidence" value="ECO:0007669"/>
    <property type="project" value="TreeGrafter"/>
</dbReference>
<dbReference type="eggNOG" id="COG0235">
    <property type="taxonomic scope" value="Bacteria"/>
</dbReference>
<keyword evidence="1" id="KW-0479">Metal-binding</keyword>
<dbReference type="PANTHER" id="PTHR22789">
    <property type="entry name" value="FUCULOSE PHOSPHATE ALDOLASE"/>
    <property type="match status" value="1"/>
</dbReference>
<protein>
    <submittedName>
        <fullName evidence="4">Class II aldolase/adducin family protein</fullName>
    </submittedName>
</protein>
<organism evidence="4 5">
    <name type="scientific">Natranaerobius thermophilus (strain ATCC BAA-1301 / DSM 18059 / JW/NM-WN-LF)</name>
    <dbReference type="NCBI Taxonomy" id="457570"/>
    <lineage>
        <taxon>Bacteria</taxon>
        <taxon>Bacillati</taxon>
        <taxon>Bacillota</taxon>
        <taxon>Clostridia</taxon>
        <taxon>Natranaerobiales</taxon>
        <taxon>Natranaerobiaceae</taxon>
        <taxon>Natranaerobius</taxon>
    </lineage>
</organism>
<dbReference type="Gene3D" id="3.40.225.10">
    <property type="entry name" value="Class II aldolase/adducin N-terminal domain"/>
    <property type="match status" value="1"/>
</dbReference>
<dbReference type="InterPro" id="IPR036409">
    <property type="entry name" value="Aldolase_II/adducin_N_sf"/>
</dbReference>
<accession>B2A7G7</accession>
<dbReference type="FunCoup" id="B2A7G7">
    <property type="interactions" value="50"/>
</dbReference>
<dbReference type="OrthoDB" id="9794581at2"/>